<organism evidence="3 5">
    <name type="scientific">Araneus ventricosus</name>
    <name type="common">Orbweaver spider</name>
    <name type="synonym">Epeira ventricosa</name>
    <dbReference type="NCBI Taxonomy" id="182803"/>
    <lineage>
        <taxon>Eukaryota</taxon>
        <taxon>Metazoa</taxon>
        <taxon>Ecdysozoa</taxon>
        <taxon>Arthropoda</taxon>
        <taxon>Chelicerata</taxon>
        <taxon>Arachnida</taxon>
        <taxon>Araneae</taxon>
        <taxon>Araneomorphae</taxon>
        <taxon>Entelegynae</taxon>
        <taxon>Araneoidea</taxon>
        <taxon>Araneidae</taxon>
        <taxon>Araneus</taxon>
    </lineage>
</organism>
<evidence type="ECO:0000313" key="4">
    <source>
        <dbReference type="EMBL" id="GBL74065.1"/>
    </source>
</evidence>
<dbReference type="Proteomes" id="UP000499080">
    <property type="component" value="Unassembled WGS sequence"/>
</dbReference>
<name>A0A4Y2A2M5_ARAVE</name>
<dbReference type="EMBL" id="BGPR01230610">
    <property type="protein sequence ID" value="GBL73963.1"/>
    <property type="molecule type" value="Genomic_DNA"/>
</dbReference>
<evidence type="ECO:0000313" key="1">
    <source>
        <dbReference type="EMBL" id="GBL73854.1"/>
    </source>
</evidence>
<sequence length="100" mass="11290">MPRYYIDTLRGIAKCRANYTTTAVIVVRQVKSFEVGRERSMLTASVQENSRFEARFSLSLMGCESLERERFPAQVSSDSGSKLGGRLQSSNVQCIFRSIE</sequence>
<evidence type="ECO:0000313" key="2">
    <source>
        <dbReference type="EMBL" id="GBL73902.1"/>
    </source>
</evidence>
<evidence type="ECO:0000313" key="5">
    <source>
        <dbReference type="Proteomes" id="UP000499080"/>
    </source>
</evidence>
<evidence type="ECO:0000313" key="3">
    <source>
        <dbReference type="EMBL" id="GBL73963.1"/>
    </source>
</evidence>
<protein>
    <submittedName>
        <fullName evidence="3">Uncharacterized protein</fullName>
    </submittedName>
</protein>
<accession>A0A4Y2A2M5</accession>
<comment type="caution">
    <text evidence="3">The sequence shown here is derived from an EMBL/GenBank/DDBJ whole genome shotgun (WGS) entry which is preliminary data.</text>
</comment>
<dbReference type="AlphaFoldDB" id="A0A4Y2A2M5"/>
<gene>
    <name evidence="4" type="ORF">AVEN_183340_1</name>
    <name evidence="1" type="ORF">AVEN_232808_1</name>
    <name evidence="2" type="ORF">AVEN_259522_1</name>
    <name evidence="3" type="ORF">AVEN_52630_1</name>
</gene>
<proteinExistence type="predicted"/>
<dbReference type="EMBL" id="BGPR01230595">
    <property type="protein sequence ID" value="GBL73902.1"/>
    <property type="molecule type" value="Genomic_DNA"/>
</dbReference>
<dbReference type="EMBL" id="BGPR01230586">
    <property type="protein sequence ID" value="GBL73854.1"/>
    <property type="molecule type" value="Genomic_DNA"/>
</dbReference>
<reference evidence="3 5" key="1">
    <citation type="journal article" date="2019" name="Sci. Rep.">
        <title>Orb-weaving spider Araneus ventricosus genome elucidates the spidroin gene catalogue.</title>
        <authorList>
            <person name="Kono N."/>
            <person name="Nakamura H."/>
            <person name="Ohtoshi R."/>
            <person name="Moran D.A.P."/>
            <person name="Shinohara A."/>
            <person name="Yoshida Y."/>
            <person name="Fujiwara M."/>
            <person name="Mori M."/>
            <person name="Tomita M."/>
            <person name="Arakawa K."/>
        </authorList>
    </citation>
    <scope>NUCLEOTIDE SEQUENCE [LARGE SCALE GENOMIC DNA]</scope>
</reference>
<dbReference type="EMBL" id="BGPR01230632">
    <property type="protein sequence ID" value="GBL74065.1"/>
    <property type="molecule type" value="Genomic_DNA"/>
</dbReference>
<keyword evidence="5" id="KW-1185">Reference proteome</keyword>